<dbReference type="GO" id="GO:0071949">
    <property type="term" value="F:FAD binding"/>
    <property type="evidence" value="ECO:0007669"/>
    <property type="project" value="InterPro"/>
</dbReference>
<keyword evidence="5" id="KW-1185">Reference proteome</keyword>
<reference evidence="4 5" key="1">
    <citation type="submission" date="2019-09" db="EMBL/GenBank/DDBJ databases">
        <title>Screening of Novel Bioactive Compounds from Soil-Associated.</title>
        <authorList>
            <person name="Gong X."/>
        </authorList>
    </citation>
    <scope>NUCLEOTIDE SEQUENCE [LARGE SCALE GENOMIC DNA]</scope>
    <source>
        <strain evidence="4 5">Gxj-6</strain>
    </source>
</reference>
<dbReference type="EMBL" id="VYTZ01000008">
    <property type="protein sequence ID" value="KAA9376394.1"/>
    <property type="molecule type" value="Genomic_DNA"/>
</dbReference>
<evidence type="ECO:0000256" key="2">
    <source>
        <dbReference type="SAM" id="Phobius"/>
    </source>
</evidence>
<dbReference type="AlphaFoldDB" id="A0A5J5JXF3"/>
<keyword evidence="2" id="KW-0472">Membrane</keyword>
<dbReference type="Proteomes" id="UP000327011">
    <property type="component" value="Unassembled WGS sequence"/>
</dbReference>
<evidence type="ECO:0000313" key="5">
    <source>
        <dbReference type="Proteomes" id="UP000327011"/>
    </source>
</evidence>
<dbReference type="InterPro" id="IPR002938">
    <property type="entry name" value="FAD-bd"/>
</dbReference>
<sequence length="152" mass="16135">MNSRRHGRGAEAGQLGQPSRRELCFVSGQVEALQVGRPETEMSGDGLVHSAEETNMRDDTPVLIVGAGLAGLSTAVFLGRAGVLPSGRRGDDRRASRHGDGEAADDHGAVPGRRRRPQRHDPRYGRHIRPRTPGVTTGAHDVPAVRGGGVAR</sequence>
<dbReference type="Pfam" id="PF01494">
    <property type="entry name" value="FAD_binding_3"/>
    <property type="match status" value="1"/>
</dbReference>
<evidence type="ECO:0000256" key="1">
    <source>
        <dbReference type="SAM" id="MobiDB-lite"/>
    </source>
</evidence>
<name>A0A5J5JXF3_9ACTN</name>
<feature type="transmembrane region" description="Helical" evidence="2">
    <location>
        <begin position="62"/>
        <end position="84"/>
    </location>
</feature>
<dbReference type="Gene3D" id="3.50.50.60">
    <property type="entry name" value="FAD/NAD(P)-binding domain"/>
    <property type="match status" value="1"/>
</dbReference>
<evidence type="ECO:0000313" key="4">
    <source>
        <dbReference type="EMBL" id="KAA9376394.1"/>
    </source>
</evidence>
<evidence type="ECO:0000259" key="3">
    <source>
        <dbReference type="Pfam" id="PF01494"/>
    </source>
</evidence>
<feature type="domain" description="FAD-binding" evidence="3">
    <location>
        <begin position="59"/>
        <end position="83"/>
    </location>
</feature>
<accession>A0A5J5JXF3</accession>
<dbReference type="SUPFAM" id="SSF51905">
    <property type="entry name" value="FAD/NAD(P)-binding domain"/>
    <property type="match status" value="1"/>
</dbReference>
<feature type="region of interest" description="Disordered" evidence="1">
    <location>
        <begin position="1"/>
        <end position="21"/>
    </location>
</feature>
<dbReference type="InterPro" id="IPR036188">
    <property type="entry name" value="FAD/NAD-bd_sf"/>
</dbReference>
<keyword evidence="2" id="KW-1133">Transmembrane helix</keyword>
<organism evidence="4 5">
    <name type="scientific">Microbispora cellulosiformans</name>
    <dbReference type="NCBI Taxonomy" id="2614688"/>
    <lineage>
        <taxon>Bacteria</taxon>
        <taxon>Bacillati</taxon>
        <taxon>Actinomycetota</taxon>
        <taxon>Actinomycetes</taxon>
        <taxon>Streptosporangiales</taxon>
        <taxon>Streptosporangiaceae</taxon>
        <taxon>Microbispora</taxon>
    </lineage>
</organism>
<protein>
    <recommendedName>
        <fullName evidence="3">FAD-binding domain-containing protein</fullName>
    </recommendedName>
</protein>
<feature type="compositionally biased region" description="Basic and acidic residues" evidence="1">
    <location>
        <begin position="88"/>
        <end position="108"/>
    </location>
</feature>
<gene>
    <name evidence="4" type="ORF">F5972_23540</name>
</gene>
<feature type="region of interest" description="Disordered" evidence="1">
    <location>
        <begin position="81"/>
        <end position="152"/>
    </location>
</feature>
<keyword evidence="2" id="KW-0812">Transmembrane</keyword>
<comment type="caution">
    <text evidence="4">The sequence shown here is derived from an EMBL/GenBank/DDBJ whole genome shotgun (WGS) entry which is preliminary data.</text>
</comment>
<proteinExistence type="predicted"/>